<organism evidence="2 3">
    <name type="scientific">Megalops atlanticus</name>
    <name type="common">Tarpon</name>
    <name type="synonym">Clupea gigantea</name>
    <dbReference type="NCBI Taxonomy" id="7932"/>
    <lineage>
        <taxon>Eukaryota</taxon>
        <taxon>Metazoa</taxon>
        <taxon>Chordata</taxon>
        <taxon>Craniata</taxon>
        <taxon>Vertebrata</taxon>
        <taxon>Euteleostomi</taxon>
        <taxon>Actinopterygii</taxon>
        <taxon>Neopterygii</taxon>
        <taxon>Teleostei</taxon>
        <taxon>Elopiformes</taxon>
        <taxon>Megalopidae</taxon>
        <taxon>Megalops</taxon>
    </lineage>
</organism>
<evidence type="ECO:0008006" key="4">
    <source>
        <dbReference type="Google" id="ProtNLM"/>
    </source>
</evidence>
<feature type="compositionally biased region" description="Basic and acidic residues" evidence="1">
    <location>
        <begin position="667"/>
        <end position="680"/>
    </location>
</feature>
<name>A0A9D3QET0_MEGAT</name>
<evidence type="ECO:0000256" key="1">
    <source>
        <dbReference type="SAM" id="MobiDB-lite"/>
    </source>
</evidence>
<feature type="compositionally biased region" description="Basic and acidic residues" evidence="1">
    <location>
        <begin position="247"/>
        <end position="258"/>
    </location>
</feature>
<feature type="compositionally biased region" description="Basic and acidic residues" evidence="1">
    <location>
        <begin position="854"/>
        <end position="871"/>
    </location>
</feature>
<feature type="region of interest" description="Disordered" evidence="1">
    <location>
        <begin position="350"/>
        <end position="420"/>
    </location>
</feature>
<evidence type="ECO:0000313" key="2">
    <source>
        <dbReference type="EMBL" id="KAG7488637.1"/>
    </source>
</evidence>
<feature type="region of interest" description="Disordered" evidence="1">
    <location>
        <begin position="746"/>
        <end position="888"/>
    </location>
</feature>
<feature type="compositionally biased region" description="Low complexity" evidence="1">
    <location>
        <begin position="793"/>
        <end position="802"/>
    </location>
</feature>
<accession>A0A9D3QET0</accession>
<feature type="region of interest" description="Disordered" evidence="1">
    <location>
        <begin position="435"/>
        <end position="544"/>
    </location>
</feature>
<feature type="compositionally biased region" description="Polar residues" evidence="1">
    <location>
        <begin position="556"/>
        <end position="567"/>
    </location>
</feature>
<feature type="compositionally biased region" description="Basic and acidic residues" evidence="1">
    <location>
        <begin position="441"/>
        <end position="456"/>
    </location>
</feature>
<protein>
    <recommendedName>
        <fullName evidence="4">Mif2/CENP-C cupin domain-containing protein</fullName>
    </recommendedName>
</protein>
<feature type="compositionally biased region" description="Polar residues" evidence="1">
    <location>
        <begin position="746"/>
        <end position="757"/>
    </location>
</feature>
<feature type="compositionally biased region" description="Basic and acidic residues" evidence="1">
    <location>
        <begin position="483"/>
        <end position="497"/>
    </location>
</feature>
<dbReference type="EMBL" id="JAFDVH010000002">
    <property type="protein sequence ID" value="KAG7488637.1"/>
    <property type="molecule type" value="Genomic_DNA"/>
</dbReference>
<comment type="caution">
    <text evidence="2">The sequence shown here is derived from an EMBL/GenBank/DDBJ whole genome shotgun (WGS) entry which is preliminary data.</text>
</comment>
<feature type="region of interest" description="Disordered" evidence="1">
    <location>
        <begin position="158"/>
        <end position="198"/>
    </location>
</feature>
<feature type="compositionally biased region" description="Polar residues" evidence="1">
    <location>
        <begin position="575"/>
        <end position="588"/>
    </location>
</feature>
<feature type="compositionally biased region" description="Polar residues" evidence="1">
    <location>
        <begin position="368"/>
        <end position="398"/>
    </location>
</feature>
<feature type="region of interest" description="Disordered" evidence="1">
    <location>
        <begin position="1"/>
        <end position="31"/>
    </location>
</feature>
<feature type="region of interest" description="Disordered" evidence="1">
    <location>
        <begin position="299"/>
        <end position="325"/>
    </location>
</feature>
<dbReference type="InterPro" id="IPR014710">
    <property type="entry name" value="RmlC-like_jellyroll"/>
</dbReference>
<proteinExistence type="predicted"/>
<feature type="region of interest" description="Disordered" evidence="1">
    <location>
        <begin position="986"/>
        <end position="1013"/>
    </location>
</feature>
<feature type="compositionally biased region" description="Basic and acidic residues" evidence="1">
    <location>
        <begin position="358"/>
        <end position="367"/>
    </location>
</feature>
<feature type="compositionally biased region" description="Basic and acidic residues" evidence="1">
    <location>
        <begin position="299"/>
        <end position="315"/>
    </location>
</feature>
<feature type="compositionally biased region" description="Basic and acidic residues" evidence="1">
    <location>
        <begin position="511"/>
        <end position="533"/>
    </location>
</feature>
<gene>
    <name evidence="2" type="ORF">MATL_G00037390</name>
</gene>
<dbReference type="AlphaFoldDB" id="A0A9D3QET0"/>
<dbReference type="Gene3D" id="2.60.120.10">
    <property type="entry name" value="Jelly Rolls"/>
    <property type="match status" value="1"/>
</dbReference>
<feature type="compositionally biased region" description="Basic and acidic residues" evidence="1">
    <location>
        <begin position="399"/>
        <end position="420"/>
    </location>
</feature>
<feature type="compositionally biased region" description="Basic and acidic residues" evidence="1">
    <location>
        <begin position="645"/>
        <end position="657"/>
    </location>
</feature>
<feature type="compositionally biased region" description="Basic and acidic residues" evidence="1">
    <location>
        <begin position="188"/>
        <end position="198"/>
    </location>
</feature>
<feature type="compositionally biased region" description="Polar residues" evidence="1">
    <location>
        <begin position="688"/>
        <end position="697"/>
    </location>
</feature>
<feature type="region of interest" description="Disordered" evidence="1">
    <location>
        <begin position="556"/>
        <end position="731"/>
    </location>
</feature>
<dbReference type="OrthoDB" id="1939643at2759"/>
<feature type="region of interest" description="Disordered" evidence="1">
    <location>
        <begin position="73"/>
        <end position="92"/>
    </location>
</feature>
<sequence length="1268" mass="142123">MDRNHSNLSRPPPKLRYFSSHERSPMNRKAKHVRNIEECFDELDSSPNTGSELSVLSPLPKTWMQAGEAEMVDIPSPVQSKPEKNNSGPDQQELAVNLIPEVGTSGSLLQNEESPSEELLSKKTSCPAGLVADDYVLPEEENHRASPLLFEIEAEVQQEDVGKTPQSNQKLQLTRKDIEESSEDEFDSPPRKFDLGKCPRDLNCKMQEQRKAPCSFSSDEEFLSLKNKKADVAPDVLSEKRQALEEMRETALRVDESKPSAGAPKLKVHPHPQGKDHRNTVVSGVKSLKERRESSAFLLKLKDSGQSKTAFRKETASPPVQISPHLETDEEFMILEDEYTRSPFWFSIPKRTGVKQSKLPEQDRRELVQSNREVGTAESAANDNTSPNARGKQQSNKDTNLKKTKELNTAEKTKKGKRVKDSEKKLLNILAAVQSEAKQNCLDRREKVGKPTERETAYTVDGDGDTPLPLPSSCVESCNEVQGADKKYKTSKVEKFSRHSKKTGNNAANHKRIEENTSHNRHENDSSLEGHEVGKRKRKKPGSWWLLNQEEEMDVFNNNVAHKSTGNKTKKPRKSQGSSGTIPATITEQEVAEEVDRRRGKLASSQSAGKKIQASKKKSKAGSTRHPKKIKETESEVPDLPEVSAEGRVDEGGESHGHSNPSPCYPGERHAPTPDKNQKQKKEKKINRYQQKMSKNPANHKRIEENTSHNRHENDSPLEGHEVGKRKRKNPGSWWLLNQEEEMDVFNNNVAHKSTGNRTKKPRKSQGSSGTIPATITEQEVAEEVDRRRGKLASSQSAGKKIQASKKKSKAGSTRHPKKIKETEVPDLPEVSEEGRVDEGGESHGHSNPSPCYPEERHAPTPGRESERSFDEVYTPQNQRGRHDNKHKLSALQRPQNYAQSPLPDNQLAVFVESTPLLNRQHKTSTKRTPGLRASKKHADILSSVKPRSKFLQSCIKRNNLPAPRNIKASLAAFGDIFTPVSTRANKPARRSECRQPVVLPRKAPPSQGDRYISPRVISPLIDDYQHDRDYPTDDLNAKSVSEDFVADPCSNFRSAKTHPSTRLGEGSMNRGMMHQFNELQSEVDVFEDFESGPSSMIEVGELDKHNVPSCQNAPRILLENQMCFLPLRPTVLVPEDRESLVEWFKNVWPAPAQTGARIITPEDFQWYAYNGRAMGYMTDLLCETFSNGKILLGSYMKKPLQVDNNAVSVYNILTSLVRVSINGVVTDLSPGETFLVPCGHAYGMCNLTAEPAMLLYHRMVSRRCDIG</sequence>
<feature type="compositionally biased region" description="Basic residues" evidence="1">
    <location>
        <begin position="803"/>
        <end position="819"/>
    </location>
</feature>
<feature type="compositionally biased region" description="Polar residues" evidence="1">
    <location>
        <begin position="765"/>
        <end position="778"/>
    </location>
</feature>
<feature type="compositionally biased region" description="Basic residues" evidence="1">
    <location>
        <begin position="613"/>
        <end position="629"/>
    </location>
</feature>
<feature type="region of interest" description="Disordered" evidence="1">
    <location>
        <begin position="247"/>
        <end position="285"/>
    </location>
</feature>
<keyword evidence="3" id="KW-1185">Reference proteome</keyword>
<reference evidence="2" key="1">
    <citation type="submission" date="2021-01" db="EMBL/GenBank/DDBJ databases">
        <authorList>
            <person name="Zahm M."/>
            <person name="Roques C."/>
            <person name="Cabau C."/>
            <person name="Klopp C."/>
            <person name="Donnadieu C."/>
            <person name="Jouanno E."/>
            <person name="Lampietro C."/>
            <person name="Louis A."/>
            <person name="Herpin A."/>
            <person name="Echchiki A."/>
            <person name="Berthelot C."/>
            <person name="Parey E."/>
            <person name="Roest-Crollius H."/>
            <person name="Braasch I."/>
            <person name="Postlethwait J."/>
            <person name="Bobe J."/>
            <person name="Montfort J."/>
            <person name="Bouchez O."/>
            <person name="Begum T."/>
            <person name="Mejri S."/>
            <person name="Adams A."/>
            <person name="Chen W.-J."/>
            <person name="Guiguen Y."/>
        </authorList>
    </citation>
    <scope>NUCLEOTIDE SEQUENCE</scope>
    <source>
        <strain evidence="2">YG-15Mar2019-1</strain>
        <tissue evidence="2">Brain</tissue>
    </source>
</reference>
<feature type="compositionally biased region" description="Basic and acidic residues" evidence="1">
    <location>
        <begin position="833"/>
        <end position="845"/>
    </location>
</feature>
<evidence type="ECO:0000313" key="3">
    <source>
        <dbReference type="Proteomes" id="UP001046870"/>
    </source>
</evidence>
<dbReference type="Proteomes" id="UP001046870">
    <property type="component" value="Chromosome 2"/>
</dbReference>
<feature type="compositionally biased region" description="Low complexity" evidence="1">
    <location>
        <begin position="603"/>
        <end position="612"/>
    </location>
</feature>
<feature type="compositionally biased region" description="Basic and acidic residues" evidence="1">
    <location>
        <begin position="701"/>
        <end position="723"/>
    </location>
</feature>